<dbReference type="Pfam" id="PF07730">
    <property type="entry name" value="HisKA_3"/>
    <property type="match status" value="1"/>
</dbReference>
<dbReference type="PANTHER" id="PTHR24421:SF10">
    <property type="entry name" value="NITRATE_NITRITE SENSOR PROTEIN NARQ"/>
    <property type="match status" value="1"/>
</dbReference>
<feature type="transmembrane region" description="Helical" evidence="10">
    <location>
        <begin position="61"/>
        <end position="77"/>
    </location>
</feature>
<evidence type="ECO:0000313" key="13">
    <source>
        <dbReference type="Proteomes" id="UP000035065"/>
    </source>
</evidence>
<dbReference type="CDD" id="cd16917">
    <property type="entry name" value="HATPase_UhpB-NarQ-NarX-like"/>
    <property type="match status" value="1"/>
</dbReference>
<comment type="caution">
    <text evidence="12">The sequence shown here is derived from an EMBL/GenBank/DDBJ whole genome shotgun (WGS) entry which is preliminary data.</text>
</comment>
<keyword evidence="6 12" id="KW-0418">Kinase</keyword>
<keyword evidence="3" id="KW-0597">Phosphoprotein</keyword>
<evidence type="ECO:0000256" key="8">
    <source>
        <dbReference type="ARBA" id="ARBA00023012"/>
    </source>
</evidence>
<dbReference type="PANTHER" id="PTHR24421">
    <property type="entry name" value="NITRATE/NITRITE SENSOR PROTEIN NARX-RELATED"/>
    <property type="match status" value="1"/>
</dbReference>
<dbReference type="GO" id="GO:0046983">
    <property type="term" value="F:protein dimerization activity"/>
    <property type="evidence" value="ECO:0007669"/>
    <property type="project" value="InterPro"/>
</dbReference>
<proteinExistence type="predicted"/>
<dbReference type="InterPro" id="IPR003594">
    <property type="entry name" value="HATPase_dom"/>
</dbReference>
<accession>F1YNS3</accession>
<protein>
    <recommendedName>
        <fullName evidence="2">histidine kinase</fullName>
        <ecNumber evidence="2">2.7.13.3</ecNumber>
    </recommendedName>
</protein>
<reference evidence="12 13" key="1">
    <citation type="journal article" date="2011" name="J. Bacteriol.">
        <title>Draft Genome Sequence of Gordonia neofelifaecis NRRL B-59395, a Cholesterol-Degrading Actinomycete.</title>
        <authorList>
            <person name="Ge F."/>
            <person name="Li W."/>
            <person name="Chen G."/>
            <person name="Liu Y."/>
            <person name="Zhang G."/>
            <person name="Yong B."/>
            <person name="Wang Q."/>
            <person name="Wang N."/>
            <person name="Huang Z."/>
            <person name="Li W."/>
            <person name="Wang J."/>
            <person name="Wu C."/>
            <person name="Xie Q."/>
            <person name="Liu G."/>
        </authorList>
    </citation>
    <scope>NUCLEOTIDE SEQUENCE [LARGE SCALE GENOMIC DNA]</scope>
    <source>
        <strain evidence="12 13">NRRL B-59395</strain>
    </source>
</reference>
<dbReference type="Pfam" id="PF23539">
    <property type="entry name" value="DUF7134"/>
    <property type="match status" value="1"/>
</dbReference>
<dbReference type="InterPro" id="IPR055558">
    <property type="entry name" value="DUF7134"/>
</dbReference>
<evidence type="ECO:0000256" key="5">
    <source>
        <dbReference type="ARBA" id="ARBA00022741"/>
    </source>
</evidence>
<evidence type="ECO:0000256" key="4">
    <source>
        <dbReference type="ARBA" id="ARBA00022679"/>
    </source>
</evidence>
<evidence type="ECO:0000256" key="1">
    <source>
        <dbReference type="ARBA" id="ARBA00000085"/>
    </source>
</evidence>
<dbReference type="RefSeq" id="WP_009680762.1">
    <property type="nucleotide sequence ID" value="NZ_AEUD01000019.1"/>
</dbReference>
<dbReference type="GO" id="GO:0000155">
    <property type="term" value="F:phosphorelay sensor kinase activity"/>
    <property type="evidence" value="ECO:0007669"/>
    <property type="project" value="InterPro"/>
</dbReference>
<keyword evidence="7" id="KW-0067">ATP-binding</keyword>
<evidence type="ECO:0000256" key="7">
    <source>
        <dbReference type="ARBA" id="ARBA00022840"/>
    </source>
</evidence>
<name>F1YNS3_9ACTN</name>
<dbReference type="InterPro" id="IPR050482">
    <property type="entry name" value="Sensor_HK_TwoCompSys"/>
</dbReference>
<evidence type="ECO:0000256" key="2">
    <source>
        <dbReference type="ARBA" id="ARBA00012438"/>
    </source>
</evidence>
<dbReference type="EMBL" id="AEUD01000019">
    <property type="protein sequence ID" value="EGD53680.1"/>
    <property type="molecule type" value="Genomic_DNA"/>
</dbReference>
<dbReference type="Gene3D" id="1.20.5.1930">
    <property type="match status" value="1"/>
</dbReference>
<dbReference type="InterPro" id="IPR036890">
    <property type="entry name" value="HATPase_C_sf"/>
</dbReference>
<evidence type="ECO:0000313" key="12">
    <source>
        <dbReference type="EMBL" id="EGD53680.1"/>
    </source>
</evidence>
<keyword evidence="10" id="KW-0472">Membrane</keyword>
<keyword evidence="9" id="KW-0175">Coiled coil</keyword>
<feature type="transmembrane region" description="Helical" evidence="10">
    <location>
        <begin position="107"/>
        <end position="125"/>
    </location>
</feature>
<feature type="transmembrane region" description="Helical" evidence="10">
    <location>
        <begin position="32"/>
        <end position="55"/>
    </location>
</feature>
<keyword evidence="13" id="KW-1185">Reference proteome</keyword>
<evidence type="ECO:0000259" key="11">
    <source>
        <dbReference type="PROSITE" id="PS50109"/>
    </source>
</evidence>
<dbReference type="Pfam" id="PF02518">
    <property type="entry name" value="HATPase_c"/>
    <property type="match status" value="1"/>
</dbReference>
<keyword evidence="4" id="KW-0808">Transferase</keyword>
<evidence type="ECO:0000256" key="6">
    <source>
        <dbReference type="ARBA" id="ARBA00022777"/>
    </source>
</evidence>
<evidence type="ECO:0000256" key="10">
    <source>
        <dbReference type="SAM" id="Phobius"/>
    </source>
</evidence>
<evidence type="ECO:0000256" key="3">
    <source>
        <dbReference type="ARBA" id="ARBA00022553"/>
    </source>
</evidence>
<organism evidence="12 13">
    <name type="scientific">Gordonia neofelifaecis NRRL B-59395</name>
    <dbReference type="NCBI Taxonomy" id="644548"/>
    <lineage>
        <taxon>Bacteria</taxon>
        <taxon>Bacillati</taxon>
        <taxon>Actinomycetota</taxon>
        <taxon>Actinomycetes</taxon>
        <taxon>Mycobacteriales</taxon>
        <taxon>Gordoniaceae</taxon>
        <taxon>Gordonia</taxon>
    </lineage>
</organism>
<dbReference type="GO" id="GO:0005524">
    <property type="term" value="F:ATP binding"/>
    <property type="evidence" value="ECO:0007669"/>
    <property type="project" value="UniProtKB-KW"/>
</dbReference>
<keyword evidence="5" id="KW-0547">Nucleotide-binding</keyword>
<keyword evidence="8" id="KW-0902">Two-component regulatory system</keyword>
<keyword evidence="10" id="KW-0812">Transmembrane</keyword>
<dbReference type="InterPro" id="IPR005467">
    <property type="entry name" value="His_kinase_dom"/>
</dbReference>
<dbReference type="Gene3D" id="3.30.565.10">
    <property type="entry name" value="Histidine kinase-like ATPase, C-terminal domain"/>
    <property type="match status" value="1"/>
</dbReference>
<dbReference type="SMART" id="SM00387">
    <property type="entry name" value="HATPase_c"/>
    <property type="match status" value="1"/>
</dbReference>
<dbReference type="Proteomes" id="UP000035065">
    <property type="component" value="Unassembled WGS sequence"/>
</dbReference>
<dbReference type="SUPFAM" id="SSF55874">
    <property type="entry name" value="ATPase domain of HSP90 chaperone/DNA topoisomerase II/histidine kinase"/>
    <property type="match status" value="1"/>
</dbReference>
<feature type="transmembrane region" description="Helical" evidence="10">
    <location>
        <begin position="84"/>
        <end position="101"/>
    </location>
</feature>
<dbReference type="AlphaFoldDB" id="F1YNS3"/>
<feature type="transmembrane region" description="Helical" evidence="10">
    <location>
        <begin position="132"/>
        <end position="151"/>
    </location>
</feature>
<gene>
    <name evidence="12" type="ORF">SCNU_17847</name>
</gene>
<dbReference type="eggNOG" id="COG4585">
    <property type="taxonomic scope" value="Bacteria"/>
</dbReference>
<feature type="coiled-coil region" evidence="9">
    <location>
        <begin position="171"/>
        <end position="205"/>
    </location>
</feature>
<comment type="catalytic activity">
    <reaction evidence="1">
        <text>ATP + protein L-histidine = ADP + protein N-phospho-L-histidine.</text>
        <dbReference type="EC" id="2.7.13.3"/>
    </reaction>
</comment>
<dbReference type="PROSITE" id="PS50109">
    <property type="entry name" value="HIS_KIN"/>
    <property type="match status" value="1"/>
</dbReference>
<evidence type="ECO:0000256" key="9">
    <source>
        <dbReference type="SAM" id="Coils"/>
    </source>
</evidence>
<dbReference type="EC" id="2.7.13.3" evidence="2"/>
<sequence>MVISPPPSPVELTRTPWPVRVENRLGARRSAALVDGLIAIGCFVLFTGPVLLGAADRHGSPASQALFGLLAAAPLIVRRRWPIAVLAWITVVLATAVLVGVQFTPYVSDAGLVFPIAVYTVASRYERRTSSWVTVAAVLTASIGALIAYVIHPDIDQDAVQLALAIPAWLIGDATRTRRDFQRRAREQERQAAKERERRIRAEEHLRLSREVHDVVSHGLSMIAVRAGIARMVFDDQPDEARRALATIETASRSALTDLRGLLRDIRVTETDTVAPAPGLADLPAFVERIGHDGVVTVNLRHEGVPRAYSPAVELSGYRIVQEAVTNVIKHAPGAAVTVELIHRPGELVLSVHDDGAEQPENPVGGAGLGLAGIRERAELLGGEATAGPGVDGGFTVRARLPLGTDTATPA</sequence>
<feature type="domain" description="Histidine kinase" evidence="11">
    <location>
        <begin position="319"/>
        <end position="405"/>
    </location>
</feature>
<dbReference type="GO" id="GO:0016020">
    <property type="term" value="C:membrane"/>
    <property type="evidence" value="ECO:0007669"/>
    <property type="project" value="InterPro"/>
</dbReference>
<dbReference type="InterPro" id="IPR011712">
    <property type="entry name" value="Sig_transdc_His_kin_sub3_dim/P"/>
</dbReference>
<keyword evidence="10" id="KW-1133">Transmembrane helix</keyword>
<dbReference type="STRING" id="644548.SCNU_17847"/>